<feature type="domain" description="FtsK" evidence="18">
    <location>
        <begin position="428"/>
        <end position="619"/>
    </location>
</feature>
<protein>
    <submittedName>
        <fullName evidence="19">DNA translocase FtsK</fullName>
    </submittedName>
</protein>
<dbReference type="GO" id="GO:0005886">
    <property type="term" value="C:plasma membrane"/>
    <property type="evidence" value="ECO:0007669"/>
    <property type="project" value="UniProtKB-SubCell"/>
</dbReference>
<comment type="function">
    <text evidence="13">Essential cell division protein that coordinates cell division and chromosome segregation. The N-terminus is involved in assembly of the cell-division machinery. The C-terminus functions as a DNA motor that moves dsDNA in an ATP-dependent manner towards the dif recombination site, which is located within the replication terminus region. Required for activation of the Xer recombinase, allowing activation of chromosome unlinking by recombination.</text>
</comment>
<accession>A0A0J8G606</accession>
<evidence type="ECO:0000313" key="20">
    <source>
        <dbReference type="Proteomes" id="UP000036756"/>
    </source>
</evidence>
<dbReference type="SMART" id="SM00382">
    <property type="entry name" value="AAA"/>
    <property type="match status" value="1"/>
</dbReference>
<keyword evidence="7" id="KW-0159">Chromosome partition</keyword>
<gene>
    <name evidence="19" type="primary">ftsK</name>
    <name evidence="19" type="ORF">CLCY_7c00980</name>
</gene>
<evidence type="ECO:0000256" key="7">
    <source>
        <dbReference type="ARBA" id="ARBA00022829"/>
    </source>
</evidence>
<evidence type="ECO:0000256" key="15">
    <source>
        <dbReference type="PROSITE-ProRule" id="PRU00289"/>
    </source>
</evidence>
<evidence type="ECO:0000256" key="10">
    <source>
        <dbReference type="ARBA" id="ARBA00023125"/>
    </source>
</evidence>
<evidence type="ECO:0000256" key="12">
    <source>
        <dbReference type="ARBA" id="ARBA00023306"/>
    </source>
</evidence>
<reference evidence="19 20" key="1">
    <citation type="submission" date="2015-06" db="EMBL/GenBank/DDBJ databases">
        <title>Draft genome sequence of the purine-degrading Clostridium cylindrosporum HC-1 (DSM 605).</title>
        <authorList>
            <person name="Poehlein A."/>
            <person name="Schiel-Bengelsdorf B."/>
            <person name="Bengelsdorf F."/>
            <person name="Daniel R."/>
            <person name="Duerre P."/>
        </authorList>
    </citation>
    <scope>NUCLEOTIDE SEQUENCE [LARGE SCALE GENOMIC DNA]</scope>
    <source>
        <strain evidence="19 20">DSM 605</strain>
    </source>
</reference>
<evidence type="ECO:0000256" key="2">
    <source>
        <dbReference type="ARBA" id="ARBA00006474"/>
    </source>
</evidence>
<keyword evidence="3" id="KW-1003">Cell membrane</keyword>
<dbReference type="InterPro" id="IPR025199">
    <property type="entry name" value="FtsK_4TM"/>
</dbReference>
<dbReference type="PROSITE" id="PS50901">
    <property type="entry name" value="FTSK"/>
    <property type="match status" value="1"/>
</dbReference>
<dbReference type="OrthoDB" id="9807790at2"/>
<sequence length="763" mass="83996">MPKKVKKQRNTSSKESNRFKTEIYGLFLLAFSILVGFSIYIKPSGLIGIWIRNFFFALFGIGTYLIPIIMLIASVVFIANKGHIEIERKLVAILVFIFNIISMIHIGYSVSSGEKRFSSKLILAAEHGMEKKGGGISCEIIISPLIYMFGKVGAYIILICIGIVLAIIITEVSLTDLFKSIAQKVSIGVKQRLNDLKLKNNFNNQENNTSLEPKDLKEEKPQNLVKNANFDPRNIKIFDSLEDLESTVQSSIPPDITSTVKNQGMSSLASSEIRKESAATSIEVDYKEEKEYIFPDIKLLYQSKVTSNKDDKKYLLENAKMLEDTLQSFNVDAKVVQVRRGPSVTRYELHPSPGVKVSKIVNLSDDLALSLATSSVRIEAPIPGKAAVGIEVPNSEVSPVSLREVIESHEFTEFGSNLSFALGKDITGKCMVTDIGKMPHLLIAGATGSGKSVCINTLITSLIYKSSPDDVKMIMIDPKVVELSIYNGIPHLLIPVVTDPKKAASALYWAVNEMTDRYKIFAENNVRNIDGYNNLVKTKSIGKKMPKIVIIIDELADLMMVSPSDVEDSICRLSQMARAAGLHLVIATQRPSVDVITGVIKANIPSRISFAVSSQTDSRTILDMGGAEKLLGRGDMLFLPIGENKPIRVQGAFISEEEVESIVEFLKESSSVEYSSKAIEEIEKAKPDAELSCDEDDVLLSEAIKIAVDYGQASASMLQRRLRIGFNRAARLIEVMESKGIVGPQDGSKPRQVLISKEDASNL</sequence>
<dbReference type="PANTHER" id="PTHR22683">
    <property type="entry name" value="SPORULATION PROTEIN RELATED"/>
    <property type="match status" value="1"/>
</dbReference>
<evidence type="ECO:0000259" key="18">
    <source>
        <dbReference type="PROSITE" id="PS50901"/>
    </source>
</evidence>
<dbReference type="Gene3D" id="3.40.50.300">
    <property type="entry name" value="P-loop containing nucleotide triphosphate hydrolases"/>
    <property type="match status" value="1"/>
</dbReference>
<dbReference type="RefSeq" id="WP_048569429.1">
    <property type="nucleotide sequence ID" value="NZ_LFVU01000003.1"/>
</dbReference>
<dbReference type="InterPro" id="IPR002543">
    <property type="entry name" value="FtsK_dom"/>
</dbReference>
<feature type="transmembrane region" description="Helical" evidence="17">
    <location>
        <begin position="90"/>
        <end position="110"/>
    </location>
</feature>
<evidence type="ECO:0000256" key="6">
    <source>
        <dbReference type="ARBA" id="ARBA00022741"/>
    </source>
</evidence>
<dbReference type="InterPro" id="IPR041027">
    <property type="entry name" value="FtsK_alpha"/>
</dbReference>
<dbReference type="InterPro" id="IPR050206">
    <property type="entry name" value="FtsK/SpoIIIE/SftA"/>
</dbReference>
<dbReference type="InterPro" id="IPR018541">
    <property type="entry name" value="Ftsk_gamma"/>
</dbReference>
<dbReference type="GO" id="GO:0051301">
    <property type="term" value="P:cell division"/>
    <property type="evidence" value="ECO:0007669"/>
    <property type="project" value="UniProtKB-KW"/>
</dbReference>
<feature type="transmembrane region" description="Helical" evidence="17">
    <location>
        <begin position="21"/>
        <end position="41"/>
    </location>
</feature>
<evidence type="ECO:0000256" key="11">
    <source>
        <dbReference type="ARBA" id="ARBA00023136"/>
    </source>
</evidence>
<dbReference type="PANTHER" id="PTHR22683:SF41">
    <property type="entry name" value="DNA TRANSLOCASE FTSK"/>
    <property type="match status" value="1"/>
</dbReference>
<evidence type="ECO:0000256" key="17">
    <source>
        <dbReference type="SAM" id="Phobius"/>
    </source>
</evidence>
<dbReference type="GO" id="GO:0007059">
    <property type="term" value="P:chromosome segregation"/>
    <property type="evidence" value="ECO:0007669"/>
    <property type="project" value="UniProtKB-KW"/>
</dbReference>
<keyword evidence="11 17" id="KW-0472">Membrane</keyword>
<evidence type="ECO:0000256" key="5">
    <source>
        <dbReference type="ARBA" id="ARBA00022692"/>
    </source>
</evidence>
<evidence type="ECO:0000256" key="8">
    <source>
        <dbReference type="ARBA" id="ARBA00022840"/>
    </source>
</evidence>
<evidence type="ECO:0000256" key="1">
    <source>
        <dbReference type="ARBA" id="ARBA00004651"/>
    </source>
</evidence>
<dbReference type="InterPro" id="IPR027417">
    <property type="entry name" value="P-loop_NTPase"/>
</dbReference>
<dbReference type="SUPFAM" id="SSF52540">
    <property type="entry name" value="P-loop containing nucleoside triphosphate hydrolases"/>
    <property type="match status" value="1"/>
</dbReference>
<keyword evidence="6 15" id="KW-0547">Nucleotide-binding</keyword>
<keyword evidence="9 17" id="KW-1133">Transmembrane helix</keyword>
<evidence type="ECO:0000256" key="14">
    <source>
        <dbReference type="ARBA" id="ARBA00025923"/>
    </source>
</evidence>
<comment type="similarity">
    <text evidence="2">Belongs to the FtsK/SpoIIIE/SftA family.</text>
</comment>
<dbReference type="EMBL" id="LFVU01000003">
    <property type="protein sequence ID" value="KMT23051.1"/>
    <property type="molecule type" value="Genomic_DNA"/>
</dbReference>
<proteinExistence type="inferred from homology"/>
<dbReference type="InterPro" id="IPR036390">
    <property type="entry name" value="WH_DNA-bd_sf"/>
</dbReference>
<dbReference type="GO" id="GO:0003677">
    <property type="term" value="F:DNA binding"/>
    <property type="evidence" value="ECO:0007669"/>
    <property type="project" value="UniProtKB-KW"/>
</dbReference>
<keyword evidence="20" id="KW-1185">Reference proteome</keyword>
<dbReference type="AlphaFoldDB" id="A0A0J8G606"/>
<dbReference type="InterPro" id="IPR003593">
    <property type="entry name" value="AAA+_ATPase"/>
</dbReference>
<feature type="region of interest" description="Disordered" evidence="16">
    <location>
        <begin position="743"/>
        <end position="763"/>
    </location>
</feature>
<dbReference type="Pfam" id="PF09397">
    <property type="entry name" value="FtsK_gamma"/>
    <property type="match status" value="1"/>
</dbReference>
<evidence type="ECO:0000256" key="4">
    <source>
        <dbReference type="ARBA" id="ARBA00022618"/>
    </source>
</evidence>
<keyword evidence="8 15" id="KW-0067">ATP-binding</keyword>
<comment type="subunit">
    <text evidence="14">Homohexamer. Forms a ring that surrounds DNA.</text>
</comment>
<evidence type="ECO:0000256" key="3">
    <source>
        <dbReference type="ARBA" id="ARBA00022475"/>
    </source>
</evidence>
<dbReference type="SUPFAM" id="SSF46785">
    <property type="entry name" value="Winged helix' DNA-binding domain"/>
    <property type="match status" value="1"/>
</dbReference>
<dbReference type="Gene3D" id="1.10.10.10">
    <property type="entry name" value="Winged helix-like DNA-binding domain superfamily/Winged helix DNA-binding domain"/>
    <property type="match status" value="1"/>
</dbReference>
<evidence type="ECO:0000313" key="19">
    <source>
        <dbReference type="EMBL" id="KMT23051.1"/>
    </source>
</evidence>
<dbReference type="SMART" id="SM00843">
    <property type="entry name" value="Ftsk_gamma"/>
    <property type="match status" value="1"/>
</dbReference>
<evidence type="ECO:0000256" key="13">
    <source>
        <dbReference type="ARBA" id="ARBA00024986"/>
    </source>
</evidence>
<dbReference type="Pfam" id="PF01580">
    <property type="entry name" value="FtsK_SpoIIIE"/>
    <property type="match status" value="1"/>
</dbReference>
<organism evidence="19 20">
    <name type="scientific">Clostridium cylindrosporum DSM 605</name>
    <dbReference type="NCBI Taxonomy" id="1121307"/>
    <lineage>
        <taxon>Bacteria</taxon>
        <taxon>Bacillati</taxon>
        <taxon>Bacillota</taxon>
        <taxon>Clostridia</taxon>
        <taxon>Eubacteriales</taxon>
        <taxon>Clostridiaceae</taxon>
        <taxon>Clostridium</taxon>
    </lineage>
</organism>
<evidence type="ECO:0000256" key="9">
    <source>
        <dbReference type="ARBA" id="ARBA00022989"/>
    </source>
</evidence>
<dbReference type="CDD" id="cd01127">
    <property type="entry name" value="TrwB_TraG_TraD_VirD4"/>
    <property type="match status" value="1"/>
</dbReference>
<dbReference type="Pfam" id="PF13491">
    <property type="entry name" value="FtsK_4TM"/>
    <property type="match status" value="1"/>
</dbReference>
<name>A0A0J8G606_CLOCY</name>
<comment type="caution">
    <text evidence="19">The sequence shown here is derived from an EMBL/GenBank/DDBJ whole genome shotgun (WGS) entry which is preliminary data.</text>
</comment>
<feature type="transmembrane region" description="Helical" evidence="17">
    <location>
        <begin position="53"/>
        <end position="78"/>
    </location>
</feature>
<dbReference type="Pfam" id="PF17854">
    <property type="entry name" value="FtsK_alpha"/>
    <property type="match status" value="1"/>
</dbReference>
<feature type="transmembrane region" description="Helical" evidence="17">
    <location>
        <begin position="152"/>
        <end position="174"/>
    </location>
</feature>
<comment type="subcellular location">
    <subcellularLocation>
        <location evidence="1">Cell membrane</location>
        <topology evidence="1">Multi-pass membrane protein</topology>
    </subcellularLocation>
</comment>
<dbReference type="Gene3D" id="3.30.980.40">
    <property type="match status" value="1"/>
</dbReference>
<dbReference type="GO" id="GO:0005524">
    <property type="term" value="F:ATP binding"/>
    <property type="evidence" value="ECO:0007669"/>
    <property type="project" value="UniProtKB-UniRule"/>
</dbReference>
<keyword evidence="4" id="KW-0132">Cell division</keyword>
<dbReference type="STRING" id="1121307.CLCY_7c00980"/>
<dbReference type="Proteomes" id="UP000036756">
    <property type="component" value="Unassembled WGS sequence"/>
</dbReference>
<feature type="binding site" evidence="15">
    <location>
        <begin position="445"/>
        <end position="452"/>
    </location>
    <ligand>
        <name>ATP</name>
        <dbReference type="ChEBI" id="CHEBI:30616"/>
    </ligand>
</feature>
<keyword evidence="12" id="KW-0131">Cell cycle</keyword>
<dbReference type="PATRIC" id="fig|1121307.3.peg.2381"/>
<keyword evidence="5 17" id="KW-0812">Transmembrane</keyword>
<dbReference type="InterPro" id="IPR036388">
    <property type="entry name" value="WH-like_DNA-bd_sf"/>
</dbReference>
<keyword evidence="10" id="KW-0238">DNA-binding</keyword>
<evidence type="ECO:0000256" key="16">
    <source>
        <dbReference type="SAM" id="MobiDB-lite"/>
    </source>
</evidence>